<dbReference type="Pfam" id="PF00407">
    <property type="entry name" value="Bet_v_1"/>
    <property type="match status" value="1"/>
</dbReference>
<dbReference type="Proteomes" id="UP000323000">
    <property type="component" value="Chromosome 8"/>
</dbReference>
<accession>A0A5C7HJU4</accession>
<evidence type="ECO:0000259" key="1">
    <source>
        <dbReference type="SMART" id="SM01037"/>
    </source>
</evidence>
<feature type="domain" description="Bet v I/Major latex protein" evidence="1">
    <location>
        <begin position="2"/>
        <end position="153"/>
    </location>
</feature>
<evidence type="ECO:0000313" key="2">
    <source>
        <dbReference type="EMBL" id="TXG57148.1"/>
    </source>
</evidence>
<dbReference type="SUPFAM" id="SSF55961">
    <property type="entry name" value="Bet v1-like"/>
    <property type="match status" value="1"/>
</dbReference>
<dbReference type="EMBL" id="VAHF01000008">
    <property type="protein sequence ID" value="TXG57148.1"/>
    <property type="molecule type" value="Genomic_DNA"/>
</dbReference>
<dbReference type="GO" id="GO:0006952">
    <property type="term" value="P:defense response"/>
    <property type="evidence" value="ECO:0007669"/>
    <property type="project" value="InterPro"/>
</dbReference>
<sequence length="158" mass="17700">MSKCGKVSADVEIKSPGDKFHEMVACKPYLLSKCSPEAIQTVDLLEGQWGKQGYIACWNFSFDGKPSKNTTIAEELDFKNKSGTWKTIEGNLTELYKNFKIILQVTSSEENGSSLAKWTLEYEKLNDNAPDPTTMLQILVDYGKRADAYLTQALLQCN</sequence>
<dbReference type="CDD" id="cd07816">
    <property type="entry name" value="Bet_v1-like"/>
    <property type="match status" value="1"/>
</dbReference>
<protein>
    <recommendedName>
        <fullName evidence="1">Bet v I/Major latex protein domain-containing protein</fullName>
    </recommendedName>
</protein>
<dbReference type="InterPro" id="IPR000916">
    <property type="entry name" value="Bet_v_I/MLP"/>
</dbReference>
<gene>
    <name evidence="2" type="ORF">EZV62_018461</name>
</gene>
<comment type="caution">
    <text evidence="2">The sequence shown here is derived from an EMBL/GenBank/DDBJ whole genome shotgun (WGS) entry which is preliminary data.</text>
</comment>
<keyword evidence="3" id="KW-1185">Reference proteome</keyword>
<dbReference type="InterPro" id="IPR023393">
    <property type="entry name" value="START-like_dom_sf"/>
</dbReference>
<evidence type="ECO:0000313" key="3">
    <source>
        <dbReference type="Proteomes" id="UP000323000"/>
    </source>
</evidence>
<dbReference type="AlphaFoldDB" id="A0A5C7HJU4"/>
<name>A0A5C7HJU4_9ROSI</name>
<dbReference type="SMART" id="SM01037">
    <property type="entry name" value="Bet_v_1"/>
    <property type="match status" value="1"/>
</dbReference>
<dbReference type="OrthoDB" id="1858121at2759"/>
<proteinExistence type="predicted"/>
<dbReference type="PANTHER" id="PTHR31907">
    <property type="entry name" value="MLP-LIKE PROTEIN 423"/>
    <property type="match status" value="1"/>
</dbReference>
<organism evidence="2 3">
    <name type="scientific">Acer yangbiense</name>
    <dbReference type="NCBI Taxonomy" id="1000413"/>
    <lineage>
        <taxon>Eukaryota</taxon>
        <taxon>Viridiplantae</taxon>
        <taxon>Streptophyta</taxon>
        <taxon>Embryophyta</taxon>
        <taxon>Tracheophyta</taxon>
        <taxon>Spermatophyta</taxon>
        <taxon>Magnoliopsida</taxon>
        <taxon>eudicotyledons</taxon>
        <taxon>Gunneridae</taxon>
        <taxon>Pentapetalae</taxon>
        <taxon>rosids</taxon>
        <taxon>malvids</taxon>
        <taxon>Sapindales</taxon>
        <taxon>Sapindaceae</taxon>
        <taxon>Hippocastanoideae</taxon>
        <taxon>Acereae</taxon>
        <taxon>Acer</taxon>
    </lineage>
</organism>
<dbReference type="InterPro" id="IPR051761">
    <property type="entry name" value="MLP-like_ligand-binding"/>
</dbReference>
<reference evidence="3" key="1">
    <citation type="journal article" date="2019" name="Gigascience">
        <title>De novo genome assembly of the endangered Acer yangbiense, a plant species with extremely small populations endemic to Yunnan Province, China.</title>
        <authorList>
            <person name="Yang J."/>
            <person name="Wariss H.M."/>
            <person name="Tao L."/>
            <person name="Zhang R."/>
            <person name="Yun Q."/>
            <person name="Hollingsworth P."/>
            <person name="Dao Z."/>
            <person name="Luo G."/>
            <person name="Guo H."/>
            <person name="Ma Y."/>
            <person name="Sun W."/>
        </authorList>
    </citation>
    <scope>NUCLEOTIDE SEQUENCE [LARGE SCALE GENOMIC DNA]</scope>
    <source>
        <strain evidence="3">cv. Malutang</strain>
    </source>
</reference>
<dbReference type="Gene3D" id="3.30.530.20">
    <property type="match status" value="1"/>
</dbReference>